<organism evidence="1 2">
    <name type="scientific">Roseibium aggregatum (strain ATCC 25650 / DSM 13394 / JCM 20685 / NBRC 16684 / NCIMB 2208 / IAM 12614 / B1)</name>
    <name type="common">Stappia aggregata</name>
    <dbReference type="NCBI Taxonomy" id="384765"/>
    <lineage>
        <taxon>Bacteria</taxon>
        <taxon>Pseudomonadati</taxon>
        <taxon>Pseudomonadota</taxon>
        <taxon>Alphaproteobacteria</taxon>
        <taxon>Hyphomicrobiales</taxon>
        <taxon>Stappiaceae</taxon>
        <taxon>Roseibium</taxon>
    </lineage>
</organism>
<evidence type="ECO:0000313" key="1">
    <source>
        <dbReference type="EMBL" id="EAV44308.1"/>
    </source>
</evidence>
<gene>
    <name evidence="1" type="ORF">SIAM614_04080</name>
</gene>
<dbReference type="EMBL" id="AAUW01000006">
    <property type="protein sequence ID" value="EAV44308.1"/>
    <property type="molecule type" value="Genomic_DNA"/>
</dbReference>
<dbReference type="AlphaFoldDB" id="A0NRX9"/>
<sequence>MEPQMLIPYSMPLQRKCGDTRMPSWNDPVRSLYPHHAEFWPQEVPEHVRLLDLSRRLARKRRRLLLLKLLKICLGRPLRRKRPRRFSGASCGNASVRCAADRGSSGQGGVAMFPEVPAA</sequence>
<reference evidence="1 2" key="1">
    <citation type="submission" date="2006-05" db="EMBL/GenBank/DDBJ databases">
        <authorList>
            <person name="King G."/>
            <person name="Ferriera S."/>
            <person name="Johnson J."/>
            <person name="Kravitz S."/>
            <person name="Beeson K."/>
            <person name="Sutton G."/>
            <person name="Rogers Y.-H."/>
            <person name="Friedman R."/>
            <person name="Frazier M."/>
            <person name="Venter J.C."/>
        </authorList>
    </citation>
    <scope>NUCLEOTIDE SEQUENCE [LARGE SCALE GENOMIC DNA]</scope>
    <source>
        <strain evidence="2">ATCC 25650 / DSM 13394 / JCM 20685 / NBRC 16684 / NCIMB 2208 / IAM 12614 / B1</strain>
    </source>
</reference>
<dbReference type="Proteomes" id="UP000004848">
    <property type="component" value="Unassembled WGS sequence"/>
</dbReference>
<accession>A0NRX9</accession>
<comment type="caution">
    <text evidence="1">The sequence shown here is derived from an EMBL/GenBank/DDBJ whole genome shotgun (WGS) entry which is preliminary data.</text>
</comment>
<protein>
    <submittedName>
        <fullName evidence="1">Uncharacterized protein</fullName>
    </submittedName>
</protein>
<evidence type="ECO:0000313" key="2">
    <source>
        <dbReference type="Proteomes" id="UP000004848"/>
    </source>
</evidence>
<name>A0NRX9_ROSAI</name>
<proteinExistence type="predicted"/>